<protein>
    <submittedName>
        <fullName evidence="1">Enamine deaminase RidA (YjgF/YER057c/UK114 family)</fullName>
    </submittedName>
</protein>
<reference evidence="1 2" key="1">
    <citation type="journal article" date="2013" name="Stand. Genomic Sci.">
        <title>Genomic Encyclopedia of Type Strains, Phase I: The one thousand microbial genomes (KMG-I) project.</title>
        <authorList>
            <person name="Kyrpides N.C."/>
            <person name="Woyke T."/>
            <person name="Eisen J.A."/>
            <person name="Garrity G."/>
            <person name="Lilburn T.G."/>
            <person name="Beck B.J."/>
            <person name="Whitman W.B."/>
            <person name="Hugenholtz P."/>
            <person name="Klenk H.P."/>
        </authorList>
    </citation>
    <scope>NUCLEOTIDE SEQUENCE [LARGE SCALE GENOMIC DNA]</scope>
    <source>
        <strain evidence="1 2">DSM 45044</strain>
    </source>
</reference>
<dbReference type="PANTHER" id="PTHR43857:SF1">
    <property type="entry name" value="YJGH FAMILY PROTEIN"/>
    <property type="match status" value="1"/>
</dbReference>
<dbReference type="PANTHER" id="PTHR43857">
    <property type="entry name" value="BLR7761 PROTEIN"/>
    <property type="match status" value="1"/>
</dbReference>
<keyword evidence="2" id="KW-1185">Reference proteome</keyword>
<dbReference type="Proteomes" id="UP000321617">
    <property type="component" value="Unassembled WGS sequence"/>
</dbReference>
<dbReference type="RefSeq" id="WP_147137803.1">
    <property type="nucleotide sequence ID" value="NZ_BAABIJ010000002.1"/>
</dbReference>
<dbReference type="CDD" id="cd00448">
    <property type="entry name" value="YjgF_YER057c_UK114_family"/>
    <property type="match status" value="1"/>
</dbReference>
<sequence>MNRYVNPPELAAPSGFSHAVIAPPGRTVYLAGQTAADARGRIVGGGESPDVVTQFAQCLSNLLTALAAAGGRAEHLVSMRIYLVDVPAYRARAREIGAVWRQLAGDRYPAAAGIGVARLWDDDAIVEIEGVAVIPG</sequence>
<dbReference type="EMBL" id="VLLL01000006">
    <property type="protein sequence ID" value="TWJ11553.1"/>
    <property type="molecule type" value="Genomic_DNA"/>
</dbReference>
<proteinExistence type="predicted"/>
<dbReference type="InterPro" id="IPR006175">
    <property type="entry name" value="YjgF/YER057c/UK114"/>
</dbReference>
<evidence type="ECO:0000313" key="1">
    <source>
        <dbReference type="EMBL" id="TWJ11553.1"/>
    </source>
</evidence>
<dbReference type="InterPro" id="IPR035959">
    <property type="entry name" value="RutC-like_sf"/>
</dbReference>
<gene>
    <name evidence="1" type="ORF">LX16_2278</name>
</gene>
<dbReference type="Pfam" id="PF01042">
    <property type="entry name" value="Ribonuc_L-PSP"/>
    <property type="match status" value="1"/>
</dbReference>
<comment type="caution">
    <text evidence="1">The sequence shown here is derived from an EMBL/GenBank/DDBJ whole genome shotgun (WGS) entry which is preliminary data.</text>
</comment>
<dbReference type="AlphaFoldDB" id="A0A562V158"/>
<dbReference type="Gene3D" id="3.30.1330.40">
    <property type="entry name" value="RutC-like"/>
    <property type="match status" value="1"/>
</dbReference>
<organism evidence="1 2">
    <name type="scientific">Stackebrandtia albiflava</name>
    <dbReference type="NCBI Taxonomy" id="406432"/>
    <lineage>
        <taxon>Bacteria</taxon>
        <taxon>Bacillati</taxon>
        <taxon>Actinomycetota</taxon>
        <taxon>Actinomycetes</taxon>
        <taxon>Glycomycetales</taxon>
        <taxon>Glycomycetaceae</taxon>
        <taxon>Stackebrandtia</taxon>
    </lineage>
</organism>
<dbReference type="OrthoDB" id="9815126at2"/>
<evidence type="ECO:0000313" key="2">
    <source>
        <dbReference type="Proteomes" id="UP000321617"/>
    </source>
</evidence>
<name>A0A562V158_9ACTN</name>
<dbReference type="SUPFAM" id="SSF55298">
    <property type="entry name" value="YjgF-like"/>
    <property type="match status" value="1"/>
</dbReference>
<accession>A0A562V158</accession>